<dbReference type="Proteomes" id="UP001623041">
    <property type="component" value="Unassembled WGS sequence"/>
</dbReference>
<reference evidence="1 2" key="1">
    <citation type="submission" date="2024-11" db="EMBL/GenBank/DDBJ databases">
        <authorList>
            <person name="Lucas J.A."/>
        </authorList>
    </citation>
    <scope>NUCLEOTIDE SEQUENCE [LARGE SCALE GENOMIC DNA]</scope>
    <source>
        <strain evidence="1 2">Z 5.4</strain>
    </source>
</reference>
<dbReference type="EMBL" id="JBJHQH010000002">
    <property type="protein sequence ID" value="MFK9090567.1"/>
    <property type="molecule type" value="Genomic_DNA"/>
</dbReference>
<evidence type="ECO:0000313" key="2">
    <source>
        <dbReference type="Proteomes" id="UP001623041"/>
    </source>
</evidence>
<dbReference type="RefSeq" id="WP_406579251.1">
    <property type="nucleotide sequence ID" value="NZ_JBJHQH010000002.1"/>
</dbReference>
<evidence type="ECO:0000313" key="1">
    <source>
        <dbReference type="EMBL" id="MFK9090567.1"/>
    </source>
</evidence>
<keyword evidence="2" id="KW-1185">Reference proteome</keyword>
<gene>
    <name evidence="1" type="ORF">ACJEBI_03600</name>
</gene>
<name>A0ABW8RD27_9BACI</name>
<accession>A0ABW8RD27</accession>
<sequence>MQLPQIRLHQTYAQIGLRKVEPVQEIQQIPADLSIKQYPSTMNIVRKPSQLEIDQEQAWNELNLKKITVLSADMAEFSKQEGLEAIAQIAQEGDQLAAIEHKNDAIVSIATEKGNPEPADFNIAFIPSYGSVKIHYTPAELSINWKQGGTEIEFTPHKPIHHYTPGKTKVYLRQMQELQIDFVGLNVNNKL</sequence>
<dbReference type="Pfam" id="PF20074">
    <property type="entry name" value="DUF6470"/>
    <property type="match status" value="1"/>
</dbReference>
<dbReference type="InterPro" id="IPR045527">
    <property type="entry name" value="DUF6470"/>
</dbReference>
<protein>
    <submittedName>
        <fullName evidence="1">DUF6470 family protein</fullName>
    </submittedName>
</protein>
<comment type="caution">
    <text evidence="1">The sequence shown here is derived from an EMBL/GenBank/DDBJ whole genome shotgun (WGS) entry which is preliminary data.</text>
</comment>
<organism evidence="1 2">
    <name type="scientific">Bacillus salipaludis</name>
    <dbReference type="NCBI Taxonomy" id="2547811"/>
    <lineage>
        <taxon>Bacteria</taxon>
        <taxon>Bacillati</taxon>
        <taxon>Bacillota</taxon>
        <taxon>Bacilli</taxon>
        <taxon>Bacillales</taxon>
        <taxon>Bacillaceae</taxon>
        <taxon>Bacillus</taxon>
    </lineage>
</organism>
<proteinExistence type="predicted"/>